<dbReference type="InterPro" id="IPR046335">
    <property type="entry name" value="LacI/GalR-like_sensor"/>
</dbReference>
<evidence type="ECO:0000313" key="6">
    <source>
        <dbReference type="Proteomes" id="UP001288944"/>
    </source>
</evidence>
<dbReference type="GO" id="GO:0000976">
    <property type="term" value="F:transcription cis-regulatory region binding"/>
    <property type="evidence" value="ECO:0007669"/>
    <property type="project" value="TreeGrafter"/>
</dbReference>
<evidence type="ECO:0000256" key="3">
    <source>
        <dbReference type="ARBA" id="ARBA00023163"/>
    </source>
</evidence>
<keyword evidence="3" id="KW-0804">Transcription</keyword>
<evidence type="ECO:0000256" key="1">
    <source>
        <dbReference type="ARBA" id="ARBA00023015"/>
    </source>
</evidence>
<proteinExistence type="predicted"/>
<dbReference type="Proteomes" id="UP001288944">
    <property type="component" value="Unassembled WGS sequence"/>
</dbReference>
<protein>
    <submittedName>
        <fullName evidence="5">Substrate-binding domain-containing protein</fullName>
    </submittedName>
</protein>
<organism evidence="5 6">
    <name type="scientific">Clostridium perfringens</name>
    <dbReference type="NCBI Taxonomy" id="1502"/>
    <lineage>
        <taxon>Bacteria</taxon>
        <taxon>Bacillati</taxon>
        <taxon>Bacillota</taxon>
        <taxon>Clostridia</taxon>
        <taxon>Eubacteriales</taxon>
        <taxon>Clostridiaceae</taxon>
        <taxon>Clostridium</taxon>
    </lineage>
</organism>
<name>A0AAW9K4C4_CLOPF</name>
<dbReference type="GO" id="GO:0003700">
    <property type="term" value="F:DNA-binding transcription factor activity"/>
    <property type="evidence" value="ECO:0007669"/>
    <property type="project" value="TreeGrafter"/>
</dbReference>
<feature type="domain" description="Transcriptional regulator LacI/GalR-like sensor" evidence="4">
    <location>
        <begin position="68"/>
        <end position="204"/>
    </location>
</feature>
<comment type="caution">
    <text evidence="5">The sequence shown here is derived from an EMBL/GenBank/DDBJ whole genome shotgun (WGS) entry which is preliminary data.</text>
</comment>
<keyword evidence="2" id="KW-0238">DNA-binding</keyword>
<dbReference type="PANTHER" id="PTHR30146">
    <property type="entry name" value="LACI-RELATED TRANSCRIPTIONAL REPRESSOR"/>
    <property type="match status" value="1"/>
</dbReference>
<dbReference type="PANTHER" id="PTHR30146:SF150">
    <property type="entry name" value="ARABINOSE METABOLISM TRANSCRIPTIONAL REPRESSOR"/>
    <property type="match status" value="1"/>
</dbReference>
<evidence type="ECO:0000313" key="5">
    <source>
        <dbReference type="EMBL" id="MDZ7542609.1"/>
    </source>
</evidence>
<keyword evidence="1" id="KW-0805">Transcription regulation</keyword>
<accession>A0AAW9K4C4</accession>
<evidence type="ECO:0000259" key="4">
    <source>
        <dbReference type="Pfam" id="PF13377"/>
    </source>
</evidence>
<dbReference type="SUPFAM" id="SSF53822">
    <property type="entry name" value="Periplasmic binding protein-like I"/>
    <property type="match status" value="1"/>
</dbReference>
<dbReference type="CDD" id="cd06267">
    <property type="entry name" value="PBP1_LacI_sugar_binding-like"/>
    <property type="match status" value="1"/>
</dbReference>
<dbReference type="Gene3D" id="3.40.50.2300">
    <property type="match status" value="2"/>
</dbReference>
<reference evidence="5" key="1">
    <citation type="submission" date="2019-11" db="EMBL/GenBank/DDBJ databases">
        <title>Characterization of Clostridium perfringens isolates from swine manure treated agricultural soils.</title>
        <authorList>
            <person name="Wushke S.T."/>
        </authorList>
    </citation>
    <scope>NUCLEOTIDE SEQUENCE</scope>
    <source>
        <strain evidence="5">X62</strain>
    </source>
</reference>
<gene>
    <name evidence="5" type="ORF">GNF83_15650</name>
</gene>
<dbReference type="AlphaFoldDB" id="A0AAW9K4C4"/>
<dbReference type="EMBL" id="WNUR01000303">
    <property type="protein sequence ID" value="MDZ7542609.1"/>
    <property type="molecule type" value="Genomic_DNA"/>
</dbReference>
<sequence length="231" mass="25928">LKTLSQKQVKAIVLIGGIINKTTSNKKNRELIEGIIKHTPIIMVNGYVEGIDCSIVSTDERSGIFALVDHLYESGHTKIGVVGGIRGISSTDLKIEYFKEALKEKNFKYNKSWTIRCGFSVNEGKLGMEKLLENNKRPPAVICINDLIALGAITYCQDNNINVPNDISIAGFDDTYMCELINPKLTTVNQNYEEMGNAIMDIIKDNNFIKCDYHKKIDVKLVKRNSIKQIK</sequence>
<dbReference type="InterPro" id="IPR028082">
    <property type="entry name" value="Peripla_BP_I"/>
</dbReference>
<feature type="non-terminal residue" evidence="5">
    <location>
        <position position="231"/>
    </location>
</feature>
<feature type="non-terminal residue" evidence="5">
    <location>
        <position position="1"/>
    </location>
</feature>
<evidence type="ECO:0000256" key="2">
    <source>
        <dbReference type="ARBA" id="ARBA00023125"/>
    </source>
</evidence>
<dbReference type="Pfam" id="PF13377">
    <property type="entry name" value="Peripla_BP_3"/>
    <property type="match status" value="1"/>
</dbReference>